<dbReference type="CDD" id="cd00075">
    <property type="entry name" value="HATPase"/>
    <property type="match status" value="1"/>
</dbReference>
<dbReference type="SMART" id="SM00388">
    <property type="entry name" value="HisKA"/>
    <property type="match status" value="1"/>
</dbReference>
<dbReference type="CDD" id="cd00082">
    <property type="entry name" value="HisKA"/>
    <property type="match status" value="1"/>
</dbReference>
<dbReference type="Pfam" id="PF08448">
    <property type="entry name" value="PAS_4"/>
    <property type="match status" value="1"/>
</dbReference>
<keyword evidence="6" id="KW-0902">Two-component regulatory system</keyword>
<dbReference type="SMART" id="SM00387">
    <property type="entry name" value="HATPase_c"/>
    <property type="match status" value="1"/>
</dbReference>
<protein>
    <recommendedName>
        <fullName evidence="2">histidine kinase</fullName>
        <ecNumber evidence="2">2.7.13.3</ecNumber>
    </recommendedName>
</protein>
<evidence type="ECO:0000256" key="1">
    <source>
        <dbReference type="ARBA" id="ARBA00000085"/>
    </source>
</evidence>
<dbReference type="CDD" id="cd00130">
    <property type="entry name" value="PAS"/>
    <property type="match status" value="1"/>
</dbReference>
<dbReference type="InterPro" id="IPR013656">
    <property type="entry name" value="PAS_4"/>
</dbReference>
<dbReference type="InterPro" id="IPR035965">
    <property type="entry name" value="PAS-like_dom_sf"/>
</dbReference>
<organism evidence="8 9">
    <name type="scientific">Fibrella aquatilis</name>
    <dbReference type="NCBI Taxonomy" id="2817059"/>
    <lineage>
        <taxon>Bacteria</taxon>
        <taxon>Pseudomonadati</taxon>
        <taxon>Bacteroidota</taxon>
        <taxon>Cytophagia</taxon>
        <taxon>Cytophagales</taxon>
        <taxon>Spirosomataceae</taxon>
        <taxon>Fibrella</taxon>
    </lineage>
</organism>
<dbReference type="SUPFAM" id="SSF55874">
    <property type="entry name" value="ATPase domain of HSP90 chaperone/DNA topoisomerase II/histidine kinase"/>
    <property type="match status" value="1"/>
</dbReference>
<feature type="domain" description="Histidine kinase" evidence="7">
    <location>
        <begin position="176"/>
        <end position="392"/>
    </location>
</feature>
<dbReference type="Pfam" id="PF00512">
    <property type="entry name" value="HisKA"/>
    <property type="match status" value="1"/>
</dbReference>
<dbReference type="Proteomes" id="UP000664795">
    <property type="component" value="Unassembled WGS sequence"/>
</dbReference>
<dbReference type="SUPFAM" id="SSF47384">
    <property type="entry name" value="Homodimeric domain of signal transducing histidine kinase"/>
    <property type="match status" value="1"/>
</dbReference>
<dbReference type="InterPro" id="IPR003594">
    <property type="entry name" value="HATPase_dom"/>
</dbReference>
<evidence type="ECO:0000256" key="6">
    <source>
        <dbReference type="ARBA" id="ARBA00023012"/>
    </source>
</evidence>
<dbReference type="RefSeq" id="WP_207333590.1">
    <property type="nucleotide sequence ID" value="NZ_JAFMYU010000001.1"/>
</dbReference>
<dbReference type="InterPro" id="IPR005467">
    <property type="entry name" value="His_kinase_dom"/>
</dbReference>
<dbReference type="InterPro" id="IPR036097">
    <property type="entry name" value="HisK_dim/P_sf"/>
</dbReference>
<evidence type="ECO:0000313" key="9">
    <source>
        <dbReference type="Proteomes" id="UP000664795"/>
    </source>
</evidence>
<evidence type="ECO:0000259" key="7">
    <source>
        <dbReference type="PROSITE" id="PS50109"/>
    </source>
</evidence>
<comment type="catalytic activity">
    <reaction evidence="1">
        <text>ATP + protein L-histidine = ADP + protein N-phospho-L-histidine.</text>
        <dbReference type="EC" id="2.7.13.3"/>
    </reaction>
</comment>
<dbReference type="EMBL" id="JAFMYU010000001">
    <property type="protein sequence ID" value="MBO0929629.1"/>
    <property type="molecule type" value="Genomic_DNA"/>
</dbReference>
<dbReference type="PROSITE" id="PS50109">
    <property type="entry name" value="HIS_KIN"/>
    <property type="match status" value="1"/>
</dbReference>
<evidence type="ECO:0000256" key="3">
    <source>
        <dbReference type="ARBA" id="ARBA00022553"/>
    </source>
</evidence>
<dbReference type="NCBIfam" id="TIGR00229">
    <property type="entry name" value="sensory_box"/>
    <property type="match status" value="1"/>
</dbReference>
<dbReference type="PANTHER" id="PTHR43711">
    <property type="entry name" value="TWO-COMPONENT HISTIDINE KINASE"/>
    <property type="match status" value="1"/>
</dbReference>
<name>A0A939G0D2_9BACT</name>
<comment type="caution">
    <text evidence="8">The sequence shown here is derived from an EMBL/GenBank/DDBJ whole genome shotgun (WGS) entry which is preliminary data.</text>
</comment>
<dbReference type="GO" id="GO:0000155">
    <property type="term" value="F:phosphorelay sensor kinase activity"/>
    <property type="evidence" value="ECO:0007669"/>
    <property type="project" value="InterPro"/>
</dbReference>
<sequence>MPSNPTDLPDDAAPAYGIHQREPLHQSQEAHLLRIFRHTSVAIGILQGPNFVVELTNPAMCALWGRTEAQLLGQPIFSVLPEASKQGFEELLTEVLQTGMPFVGTEMPVTLNRYGYLETVIFDLVYEPFPDADGRVNRIIVTANDVTSRIKTREQADKLLAQERELHELKSNFVTMASHEFRTPMGTILSSASLIGRYNGTDDGEKRERHVQRIKAAVHGLTDLLNDFLSLGQMEQETMHGQPQPLVLQAFCDEILDDMQGMMKTGQHFVYQQLTDQKIIGVDGSMLRNILINLLVNASKYSSEGKIIELTTAIEGNLLLVTVRDEGIGIPDSDKEKLFINFFRARNAIHVQGTGLGLYIVKRYVDLLGGTISFTSQLDSGTTFTVQLPIYPVVA</sequence>
<keyword evidence="4" id="KW-0808">Transferase</keyword>
<reference evidence="8 9" key="1">
    <citation type="submission" date="2021-03" db="EMBL/GenBank/DDBJ databases">
        <title>Fibrella sp. HMF5036 genome sequencing and assembly.</title>
        <authorList>
            <person name="Kang H."/>
            <person name="Kim H."/>
            <person name="Bae S."/>
            <person name="Joh K."/>
        </authorList>
    </citation>
    <scope>NUCLEOTIDE SEQUENCE [LARGE SCALE GENOMIC DNA]</scope>
    <source>
        <strain evidence="8 9">HMF5036</strain>
    </source>
</reference>
<keyword evidence="9" id="KW-1185">Reference proteome</keyword>
<dbReference type="SMART" id="SM00091">
    <property type="entry name" value="PAS"/>
    <property type="match status" value="1"/>
</dbReference>
<proteinExistence type="predicted"/>
<dbReference type="InterPro" id="IPR003661">
    <property type="entry name" value="HisK_dim/P_dom"/>
</dbReference>
<dbReference type="Gene3D" id="3.30.450.20">
    <property type="entry name" value="PAS domain"/>
    <property type="match status" value="1"/>
</dbReference>
<dbReference type="FunFam" id="3.30.565.10:FF:000006">
    <property type="entry name" value="Sensor histidine kinase WalK"/>
    <property type="match status" value="1"/>
</dbReference>
<dbReference type="InterPro" id="IPR050736">
    <property type="entry name" value="Sensor_HK_Regulatory"/>
</dbReference>
<evidence type="ECO:0000256" key="2">
    <source>
        <dbReference type="ARBA" id="ARBA00012438"/>
    </source>
</evidence>
<dbReference type="PANTHER" id="PTHR43711:SF26">
    <property type="entry name" value="SENSOR HISTIDINE KINASE RCSC"/>
    <property type="match status" value="1"/>
</dbReference>
<keyword evidence="5 8" id="KW-0418">Kinase</keyword>
<evidence type="ECO:0000313" key="8">
    <source>
        <dbReference type="EMBL" id="MBO0929629.1"/>
    </source>
</evidence>
<dbReference type="InterPro" id="IPR000014">
    <property type="entry name" value="PAS"/>
</dbReference>
<dbReference type="InterPro" id="IPR004358">
    <property type="entry name" value="Sig_transdc_His_kin-like_C"/>
</dbReference>
<accession>A0A939G0D2</accession>
<dbReference type="SUPFAM" id="SSF55785">
    <property type="entry name" value="PYP-like sensor domain (PAS domain)"/>
    <property type="match status" value="1"/>
</dbReference>
<keyword evidence="3" id="KW-0597">Phosphoprotein</keyword>
<evidence type="ECO:0000256" key="4">
    <source>
        <dbReference type="ARBA" id="ARBA00022679"/>
    </source>
</evidence>
<evidence type="ECO:0000256" key="5">
    <source>
        <dbReference type="ARBA" id="ARBA00022777"/>
    </source>
</evidence>
<dbReference type="PRINTS" id="PR00344">
    <property type="entry name" value="BCTRLSENSOR"/>
</dbReference>
<dbReference type="Gene3D" id="1.10.287.130">
    <property type="match status" value="1"/>
</dbReference>
<gene>
    <name evidence="8" type="ORF">J2I48_01420</name>
</gene>
<dbReference type="EC" id="2.7.13.3" evidence="2"/>
<dbReference type="AlphaFoldDB" id="A0A939G0D2"/>
<dbReference type="Gene3D" id="3.30.565.10">
    <property type="entry name" value="Histidine kinase-like ATPase, C-terminal domain"/>
    <property type="match status" value="1"/>
</dbReference>
<dbReference type="InterPro" id="IPR036890">
    <property type="entry name" value="HATPase_C_sf"/>
</dbReference>
<dbReference type="Pfam" id="PF02518">
    <property type="entry name" value="HATPase_c"/>
    <property type="match status" value="1"/>
</dbReference>